<dbReference type="SUPFAM" id="SSF63829">
    <property type="entry name" value="Calcium-dependent phosphotriesterase"/>
    <property type="match status" value="1"/>
</dbReference>
<dbReference type="Gene3D" id="2.40.128.630">
    <property type="match status" value="1"/>
</dbReference>
<dbReference type="InterPro" id="IPR018247">
    <property type="entry name" value="EF_Hand_1_Ca_BS"/>
</dbReference>
<evidence type="ECO:0000313" key="2">
    <source>
        <dbReference type="EMBL" id="OGL79986.1"/>
    </source>
</evidence>
<dbReference type="Pfam" id="PF11617">
    <property type="entry name" value="Cu-binding_MopE"/>
    <property type="match status" value="5"/>
</dbReference>
<sequence>MHNAKMLGLFLVFGIACQNNSADKDESPANGHEAEAETADGGEGESKAESQVICEEQYYMQERMNTAFEHARSALEAEGHPVEPALWNDADAYERLMTAMVADLGCTPADNSQRAGSRRYGAEPSTCILVTDFSDYQPQTFPDALYCGPGARSGTGCAWYWRDPGDCMNRVCYEHDKCYADYAAVYGPLCMWSDDTEDCDDILHADAALCLVRGMCGFQCMLVNSVANGLDGLQEAGKLQGEECLYGSCQEGRADCDGDLQSNGCEVFLQTDAEHCGDCVTSCDDMDICTDDACSTGSCVHTPVDCDCIDDDEVPCGTDAGACIHGTQTCVDGLWGDCVGAIGPATETCDGVDNDCDGATDETWPLLGEPCTVGIGACANTGVFVCTSDFADIGCSVLPLPDFSESCDGADNDCDGATDETWPLLGTVCTVGIGACQNTGVWECASGGIGTVCSAEPLSATDETCNGEDDDCDGEVDDGVLNVCGECGFVPTEVCDGLDNDCNGETDEGLLNACGACGLVPAEVCNGLDDDCNGTIDEGDLCGLATGAPWPMAGHDPQQTYRSTQIGPTGSSLLWSATTCGSLQEPVVNSAGVSYVVATGCGLYAINPDGSLLWNIDGDFRTSATLLRDGGLVVGTTDTVEVRNADGLLRWVASLSGKIPRYFPVVASAGDIYVIGVTGYARSVFHLTNGGTVLNETVFPSSYYASPLLMDAAENVYLPTTTAPPSPYLQARGSMIYSDAFFSSNWSYSGCYCPIDGNYTDCGEYYARKITLAGAGIWQQYPGVDYTDCCQRTTSNFAALSDAVAVYVFGRETFTSACYSRWSTTSRIYAFDTMSGAVMREIASPIITDGIVTDGNDAIYAFTASVESVYRYNVDGTYDVLALPFDAALLRSVIVLDGKLLITAGAMLYAVGDE</sequence>
<feature type="region of interest" description="Disordered" evidence="1">
    <location>
        <begin position="22"/>
        <end position="48"/>
    </location>
</feature>
<feature type="compositionally biased region" description="Basic and acidic residues" evidence="1">
    <location>
        <begin position="22"/>
        <end position="35"/>
    </location>
</feature>
<dbReference type="InterPro" id="IPR021655">
    <property type="entry name" value="Put_metal-bd"/>
</dbReference>
<reference evidence="2 3" key="1">
    <citation type="journal article" date="2016" name="Nat. Commun.">
        <title>Thousands of microbial genomes shed light on interconnected biogeochemical processes in an aquifer system.</title>
        <authorList>
            <person name="Anantharaman K."/>
            <person name="Brown C.T."/>
            <person name="Hug L.A."/>
            <person name="Sharon I."/>
            <person name="Castelle C.J."/>
            <person name="Probst A.J."/>
            <person name="Thomas B.C."/>
            <person name="Singh A."/>
            <person name="Wilkins M.J."/>
            <person name="Karaoz U."/>
            <person name="Brodie E.L."/>
            <person name="Williams K.H."/>
            <person name="Hubbard S.S."/>
            <person name="Banfield J.F."/>
        </authorList>
    </citation>
    <scope>NUCLEOTIDE SEQUENCE [LARGE SCALE GENOMIC DNA]</scope>
</reference>
<dbReference type="PROSITE" id="PS51257">
    <property type="entry name" value="PROKAR_LIPOPROTEIN"/>
    <property type="match status" value="1"/>
</dbReference>
<organism evidence="2 3">
    <name type="scientific">Candidatus Uhrbacteria bacterium RIFCSPLOWO2_01_FULL_47_24</name>
    <dbReference type="NCBI Taxonomy" id="1802401"/>
    <lineage>
        <taxon>Bacteria</taxon>
        <taxon>Candidatus Uhriibacteriota</taxon>
    </lineage>
</organism>
<evidence type="ECO:0000256" key="1">
    <source>
        <dbReference type="SAM" id="MobiDB-lite"/>
    </source>
</evidence>
<protein>
    <submittedName>
        <fullName evidence="2">Uncharacterized protein</fullName>
    </submittedName>
</protein>
<gene>
    <name evidence="2" type="ORF">A3B21_01095</name>
</gene>
<dbReference type="AlphaFoldDB" id="A0A1F7UNY7"/>
<dbReference type="STRING" id="1802401.A3B21_01095"/>
<dbReference type="EMBL" id="MGEJ01000019">
    <property type="protein sequence ID" value="OGL79986.1"/>
    <property type="molecule type" value="Genomic_DNA"/>
</dbReference>
<evidence type="ECO:0000313" key="3">
    <source>
        <dbReference type="Proteomes" id="UP000176897"/>
    </source>
</evidence>
<proteinExistence type="predicted"/>
<dbReference type="PROSITE" id="PS00018">
    <property type="entry name" value="EF_HAND_1"/>
    <property type="match status" value="1"/>
</dbReference>
<accession>A0A1F7UNY7</accession>
<comment type="caution">
    <text evidence="2">The sequence shown here is derived from an EMBL/GenBank/DDBJ whole genome shotgun (WGS) entry which is preliminary data.</text>
</comment>
<name>A0A1F7UNY7_9BACT</name>
<dbReference type="Proteomes" id="UP000176897">
    <property type="component" value="Unassembled WGS sequence"/>
</dbReference>